<gene>
    <name evidence="4" type="ORF">BWQ96_01622</name>
</gene>
<accession>A0A2V3J282</accession>
<feature type="compositionally biased region" description="Basic and acidic residues" evidence="1">
    <location>
        <begin position="120"/>
        <end position="129"/>
    </location>
</feature>
<feature type="signal peptide" evidence="3">
    <location>
        <begin position="1"/>
        <end position="24"/>
    </location>
</feature>
<feature type="compositionally biased region" description="Basic and acidic residues" evidence="1">
    <location>
        <begin position="102"/>
        <end position="112"/>
    </location>
</feature>
<keyword evidence="3" id="KW-0732">Signal</keyword>
<organism evidence="4 5">
    <name type="scientific">Gracilariopsis chorda</name>
    <dbReference type="NCBI Taxonomy" id="448386"/>
    <lineage>
        <taxon>Eukaryota</taxon>
        <taxon>Rhodophyta</taxon>
        <taxon>Florideophyceae</taxon>
        <taxon>Rhodymeniophycidae</taxon>
        <taxon>Gracilariales</taxon>
        <taxon>Gracilariaceae</taxon>
        <taxon>Gracilariopsis</taxon>
    </lineage>
</organism>
<dbReference type="AlphaFoldDB" id="A0A2V3J282"/>
<sequence>MVRWRIWGTCLCFVMFYLLSKSDAHPDVESVTLPSKSRRVVMTGNYWKPQLELKAAVREEDEPGEEGDLSAEGNEHIKKDEEETSDDASSNESDTGSESEDLEHREGDKPEADSESDAASDSKERKDDAGVVLDVSGSDDVKKDSDDSSTVDEKKDETDETKEDSSDQNAATNESVTKEDLQPAKDKGSPTLSSNVTSGNNDTNAFRAFKLLQMSESDSKSDGGFRLVTLFENGAFAGPFAAAPTSTNIDAISSSETERWYLDNAYNDRISFRLDYTPDSSDYKISEPTIAVTSDSGIEPQLQDFQNDPENGDGSFTIVYRCLADGPEESYISLHLQVTGSHSIDTAWKKVCGRGRYEHVEFGFTAHNMETVLFNKDGTYGTEEQKALEVGPLDTSTELSMKLVSPAYTLDFGDPYVASDSEYVSAYLRNTVAGGTVTSDTPTKFSVVYECHATETANIVFSVAIPPWDNVTVSWRKDCGGKHSQSLLIGTTGPGSFDVIHDGELSSQYNITDASYIGDVRGSVEEIPGNVDYKRFYITNSDDTSEIQIQTASMTMSDPGVVTTLVETPMVASSSYIAATGATIGRKTTKSLYLHFICKREGMSLILVTLPVLRYKNIEFGFMKQCFAPKVHRQSGFLQTAGSLMAAIFFLVIVGGGAGWVYWRRRNSGKKYMAVPTSDNSVP</sequence>
<evidence type="ECO:0000313" key="4">
    <source>
        <dbReference type="EMBL" id="PXF48453.1"/>
    </source>
</evidence>
<evidence type="ECO:0000313" key="5">
    <source>
        <dbReference type="Proteomes" id="UP000247409"/>
    </source>
</evidence>
<feature type="compositionally biased region" description="Basic and acidic residues" evidence="1">
    <location>
        <begin position="176"/>
        <end position="188"/>
    </location>
</feature>
<keyword evidence="2" id="KW-1133">Transmembrane helix</keyword>
<protein>
    <submittedName>
        <fullName evidence="4">Uncharacterized protein</fullName>
    </submittedName>
</protein>
<proteinExistence type="predicted"/>
<keyword evidence="2" id="KW-0472">Membrane</keyword>
<dbReference type="Proteomes" id="UP000247409">
    <property type="component" value="Unassembled WGS sequence"/>
</dbReference>
<evidence type="ECO:0000256" key="1">
    <source>
        <dbReference type="SAM" id="MobiDB-lite"/>
    </source>
</evidence>
<name>A0A2V3J282_9FLOR</name>
<keyword evidence="5" id="KW-1185">Reference proteome</keyword>
<evidence type="ECO:0000256" key="3">
    <source>
        <dbReference type="SAM" id="SignalP"/>
    </source>
</evidence>
<comment type="caution">
    <text evidence="4">The sequence shown here is derived from an EMBL/GenBank/DDBJ whole genome shotgun (WGS) entry which is preliminary data.</text>
</comment>
<evidence type="ECO:0000256" key="2">
    <source>
        <dbReference type="SAM" id="Phobius"/>
    </source>
</evidence>
<feature type="compositionally biased region" description="Polar residues" evidence="1">
    <location>
        <begin position="190"/>
        <end position="200"/>
    </location>
</feature>
<dbReference type="OrthoDB" id="4613at2759"/>
<reference evidence="4 5" key="1">
    <citation type="journal article" date="2018" name="Mol. Biol. Evol.">
        <title>Analysis of the draft genome of the red seaweed Gracilariopsis chorda provides insights into genome size evolution in Rhodophyta.</title>
        <authorList>
            <person name="Lee J."/>
            <person name="Yang E.C."/>
            <person name="Graf L."/>
            <person name="Yang J.H."/>
            <person name="Qiu H."/>
            <person name="Zel Zion U."/>
            <person name="Chan C.X."/>
            <person name="Stephens T.G."/>
            <person name="Weber A.P.M."/>
            <person name="Boo G.H."/>
            <person name="Boo S.M."/>
            <person name="Kim K.M."/>
            <person name="Shin Y."/>
            <person name="Jung M."/>
            <person name="Lee S.J."/>
            <person name="Yim H.S."/>
            <person name="Lee J.H."/>
            <person name="Bhattacharya D."/>
            <person name="Yoon H.S."/>
        </authorList>
    </citation>
    <scope>NUCLEOTIDE SEQUENCE [LARGE SCALE GENOMIC DNA]</scope>
    <source>
        <strain evidence="4 5">SKKU-2015</strain>
        <tissue evidence="4">Whole body</tissue>
    </source>
</reference>
<feature type="chain" id="PRO_5015962985" evidence="3">
    <location>
        <begin position="25"/>
        <end position="683"/>
    </location>
</feature>
<feature type="region of interest" description="Disordered" evidence="1">
    <location>
        <begin position="55"/>
        <end position="200"/>
    </location>
</feature>
<feature type="compositionally biased region" description="Acidic residues" evidence="1">
    <location>
        <begin position="59"/>
        <end position="69"/>
    </location>
</feature>
<feature type="transmembrane region" description="Helical" evidence="2">
    <location>
        <begin position="644"/>
        <end position="663"/>
    </location>
</feature>
<feature type="compositionally biased region" description="Basic and acidic residues" evidence="1">
    <location>
        <begin position="139"/>
        <end position="157"/>
    </location>
</feature>
<dbReference type="EMBL" id="NBIV01000013">
    <property type="protein sequence ID" value="PXF48453.1"/>
    <property type="molecule type" value="Genomic_DNA"/>
</dbReference>
<keyword evidence="2" id="KW-0812">Transmembrane</keyword>